<organism evidence="3 4">
    <name type="scientific">Collybiopsis confluens</name>
    <dbReference type="NCBI Taxonomy" id="2823264"/>
    <lineage>
        <taxon>Eukaryota</taxon>
        <taxon>Fungi</taxon>
        <taxon>Dikarya</taxon>
        <taxon>Basidiomycota</taxon>
        <taxon>Agaricomycotina</taxon>
        <taxon>Agaricomycetes</taxon>
        <taxon>Agaricomycetidae</taxon>
        <taxon>Agaricales</taxon>
        <taxon>Marasmiineae</taxon>
        <taxon>Omphalotaceae</taxon>
        <taxon>Collybiopsis</taxon>
    </lineage>
</organism>
<reference evidence="3 4" key="1">
    <citation type="journal article" date="2020" name="ISME J.">
        <title>Uncovering the hidden diversity of litter-decomposition mechanisms in mushroom-forming fungi.</title>
        <authorList>
            <person name="Floudas D."/>
            <person name="Bentzer J."/>
            <person name="Ahren D."/>
            <person name="Johansson T."/>
            <person name="Persson P."/>
            <person name="Tunlid A."/>
        </authorList>
    </citation>
    <scope>NUCLEOTIDE SEQUENCE [LARGE SCALE GENOMIC DNA]</scope>
    <source>
        <strain evidence="3 4">CBS 406.79</strain>
    </source>
</reference>
<evidence type="ECO:0000313" key="4">
    <source>
        <dbReference type="Proteomes" id="UP000518752"/>
    </source>
</evidence>
<keyword evidence="2" id="KW-1133">Transmembrane helix</keyword>
<feature type="transmembrane region" description="Helical" evidence="2">
    <location>
        <begin position="87"/>
        <end position="107"/>
    </location>
</feature>
<accession>A0A8H5CTR3</accession>
<feature type="region of interest" description="Disordered" evidence="1">
    <location>
        <begin position="111"/>
        <end position="136"/>
    </location>
</feature>
<feature type="compositionally biased region" description="Low complexity" evidence="1">
    <location>
        <begin position="118"/>
        <end position="136"/>
    </location>
</feature>
<dbReference type="EMBL" id="JAACJN010000331">
    <property type="protein sequence ID" value="KAF5347700.1"/>
    <property type="molecule type" value="Genomic_DNA"/>
</dbReference>
<evidence type="ECO:0000256" key="2">
    <source>
        <dbReference type="SAM" id="Phobius"/>
    </source>
</evidence>
<keyword evidence="2" id="KW-0472">Membrane</keyword>
<comment type="caution">
    <text evidence="3">The sequence shown here is derived from an EMBL/GenBank/DDBJ whole genome shotgun (WGS) entry which is preliminary data.</text>
</comment>
<proteinExistence type="predicted"/>
<dbReference type="Proteomes" id="UP000518752">
    <property type="component" value="Unassembled WGS sequence"/>
</dbReference>
<keyword evidence="2" id="KW-0812">Transmembrane</keyword>
<sequence>MSSAYDPSLLASAPRATSAMKQEGYDPQLLQQPIATRSADNLSGKEYPPYPSNANAAPAVVPTVPSSRFPNSNPHRKPVPFWRTRNGIILIAVLALVVIAAIIGGAVGGSKAHRDGNHAISSPISNSSSNGNGAHGSPTTTIVSVFTSVKTFGDQTVTQVVSSTITEFAPETTTTGAGDASQGFAGAGAGESAATTTTTSVSDSLDGIVGSQPTKAFKRRGWKKGRSGEA</sequence>
<feature type="region of interest" description="Disordered" evidence="1">
    <location>
        <begin position="171"/>
        <end position="230"/>
    </location>
</feature>
<feature type="region of interest" description="Disordered" evidence="1">
    <location>
        <begin position="40"/>
        <end position="77"/>
    </location>
</feature>
<protein>
    <submittedName>
        <fullName evidence="3">Uncharacterized protein</fullName>
    </submittedName>
</protein>
<evidence type="ECO:0000256" key="1">
    <source>
        <dbReference type="SAM" id="MobiDB-lite"/>
    </source>
</evidence>
<feature type="compositionally biased region" description="Low complexity" evidence="1">
    <location>
        <begin position="171"/>
        <end position="207"/>
    </location>
</feature>
<feature type="compositionally biased region" description="Basic residues" evidence="1">
    <location>
        <begin position="216"/>
        <end position="230"/>
    </location>
</feature>
<keyword evidence="4" id="KW-1185">Reference proteome</keyword>
<feature type="compositionally biased region" description="Low complexity" evidence="1">
    <location>
        <begin position="52"/>
        <end position="67"/>
    </location>
</feature>
<evidence type="ECO:0000313" key="3">
    <source>
        <dbReference type="EMBL" id="KAF5347700.1"/>
    </source>
</evidence>
<name>A0A8H5CTR3_9AGAR</name>
<dbReference type="OrthoDB" id="3268868at2759"/>
<dbReference type="AlphaFoldDB" id="A0A8H5CTR3"/>
<gene>
    <name evidence="3" type="ORF">D9757_013502</name>
</gene>